<organism evidence="1">
    <name type="scientific">Anguilla anguilla</name>
    <name type="common">European freshwater eel</name>
    <name type="synonym">Muraena anguilla</name>
    <dbReference type="NCBI Taxonomy" id="7936"/>
    <lineage>
        <taxon>Eukaryota</taxon>
        <taxon>Metazoa</taxon>
        <taxon>Chordata</taxon>
        <taxon>Craniata</taxon>
        <taxon>Vertebrata</taxon>
        <taxon>Euteleostomi</taxon>
        <taxon>Actinopterygii</taxon>
        <taxon>Neopterygii</taxon>
        <taxon>Teleostei</taxon>
        <taxon>Anguilliformes</taxon>
        <taxon>Anguillidae</taxon>
        <taxon>Anguilla</taxon>
    </lineage>
</organism>
<reference evidence="1" key="2">
    <citation type="journal article" date="2015" name="Fish Shellfish Immunol.">
        <title>Early steps in the European eel (Anguilla anguilla)-Vibrio vulnificus interaction in the gills: Role of the RtxA13 toxin.</title>
        <authorList>
            <person name="Callol A."/>
            <person name="Pajuelo D."/>
            <person name="Ebbesson L."/>
            <person name="Teles M."/>
            <person name="MacKenzie S."/>
            <person name="Amaro C."/>
        </authorList>
    </citation>
    <scope>NUCLEOTIDE SEQUENCE</scope>
</reference>
<dbReference type="EMBL" id="GBXM01009158">
    <property type="protein sequence ID" value="JAH99419.1"/>
    <property type="molecule type" value="Transcribed_RNA"/>
</dbReference>
<protein>
    <submittedName>
        <fullName evidence="1">Uncharacterized protein</fullName>
    </submittedName>
</protein>
<accession>A0A0E9X9Z0</accession>
<name>A0A0E9X9Z0_ANGAN</name>
<proteinExistence type="predicted"/>
<sequence>MLPLVYQVVLINGR</sequence>
<evidence type="ECO:0000313" key="1">
    <source>
        <dbReference type="EMBL" id="JAH99419.1"/>
    </source>
</evidence>
<reference evidence="1" key="1">
    <citation type="submission" date="2014-11" db="EMBL/GenBank/DDBJ databases">
        <authorList>
            <person name="Amaro Gonzalez C."/>
        </authorList>
    </citation>
    <scope>NUCLEOTIDE SEQUENCE</scope>
</reference>